<sequence>MQKNVKPLFPKNLKASGWAFGRPIQNNFLNYETLNMENSLMQKDKLKLIFILMLAVLLFSCTKEIKEPAEERNSVVKNEVMEKKPLLILEHTIPSKEEDDEDIDFTEEEPPIVLTDENTPKTELIKLLESKKRHAWSLHKIQLEIDMYDVHGNSYEEFEKSGIDYLNRQKNTEIVKVDSDNKNIYCKQTLNLPSGKELIYDAVYTFYPYPKNFAYTNYELRDKPIIAYRHVPEAKRVHGKITEAAKNPNKNKNIKIFERYINKYTKEHRHKTGDKPYKVFDYVKGNFTGSGKDEYIVLFTAPFTKSELEDGIFLLEYSYIKYVECFIMENDKVIKMYKLPGHWGHVVPRDKTKIDLGEQFSFGWIADFNQNGINEIFVHRKEVFGSSFFSIEFIDNRFVEIPITNRGDILKSVDWEQSKIVVETNPFRSLVLDSKDTRPKYFAEYQWCEKEHCYVLLSNKQYK</sequence>
<dbReference type="STRING" id="243275.TDE_0412"/>
<gene>
    <name evidence="1" type="ordered locus">TDE_0412</name>
</gene>
<dbReference type="KEGG" id="tde:TDE_0412"/>
<evidence type="ECO:0008006" key="3">
    <source>
        <dbReference type="Google" id="ProtNLM"/>
    </source>
</evidence>
<dbReference type="PaxDb" id="243275-TDE_0412"/>
<organism evidence="1 2">
    <name type="scientific">Treponema denticola (strain ATCC 35405 / DSM 14222 / CIP 103919 / JCM 8153 / KCTC 15104)</name>
    <dbReference type="NCBI Taxonomy" id="243275"/>
    <lineage>
        <taxon>Bacteria</taxon>
        <taxon>Pseudomonadati</taxon>
        <taxon>Spirochaetota</taxon>
        <taxon>Spirochaetia</taxon>
        <taxon>Spirochaetales</taxon>
        <taxon>Treponemataceae</taxon>
        <taxon>Treponema</taxon>
    </lineage>
</organism>
<name>Q73QN1_TREDE</name>
<dbReference type="InterPro" id="IPR010103">
    <property type="entry name" value="Clustered_lipoprot_TREDE"/>
</dbReference>
<dbReference type="AlphaFoldDB" id="Q73QN1"/>
<proteinExistence type="predicted"/>
<dbReference type="Proteomes" id="UP000008212">
    <property type="component" value="Chromosome"/>
</dbReference>
<dbReference type="Pfam" id="PF09710">
    <property type="entry name" value="Trep_dent_lipo"/>
    <property type="match status" value="1"/>
</dbReference>
<protein>
    <recommendedName>
        <fullName evidence="3">Lipoprotein</fullName>
    </recommendedName>
</protein>
<keyword evidence="2" id="KW-1185">Reference proteome</keyword>
<accession>Q73QN1</accession>
<evidence type="ECO:0000313" key="2">
    <source>
        <dbReference type="Proteomes" id="UP000008212"/>
    </source>
</evidence>
<dbReference type="EMBL" id="AE017226">
    <property type="protein sequence ID" value="AAS10907.1"/>
    <property type="molecule type" value="Genomic_DNA"/>
</dbReference>
<dbReference type="PATRIC" id="fig|243275.7.peg.399"/>
<evidence type="ECO:0000313" key="1">
    <source>
        <dbReference type="EMBL" id="AAS10907.1"/>
    </source>
</evidence>
<dbReference type="HOGENOM" id="CLU_049884_0_0_12"/>
<dbReference type="NCBIfam" id="TIGR01781">
    <property type="entry name" value="Trep_dent_lipo"/>
    <property type="match status" value="1"/>
</dbReference>
<reference evidence="1 2" key="1">
    <citation type="journal article" date="2004" name="Proc. Natl. Acad. Sci. U.S.A.">
        <title>Comparison of the genome of the oral pathogen Treponema denticola with other spirochete genomes.</title>
        <authorList>
            <person name="Seshadri R."/>
            <person name="Myers G.S."/>
            <person name="Tettelin H."/>
            <person name="Eisen J.A."/>
            <person name="Heidelberg J.F."/>
            <person name="Dodson R.J."/>
            <person name="Davidsen T.M."/>
            <person name="DeBoy R.T."/>
            <person name="Fouts D.E."/>
            <person name="Haft D.H."/>
            <person name="Selengut J."/>
            <person name="Ren Q."/>
            <person name="Brinkac L.M."/>
            <person name="Madupu R."/>
            <person name="Kolonay J."/>
            <person name="Durkin S.A."/>
            <person name="Daugherty S.C."/>
            <person name="Shetty J."/>
            <person name="Shvartsbeyn A."/>
            <person name="Gebregeorgis E."/>
            <person name="Geer K."/>
            <person name="Tsegaye G."/>
            <person name="Malek J."/>
            <person name="Ayodeji B."/>
            <person name="Shatsman S."/>
            <person name="McLeod M.P."/>
            <person name="Smajs D."/>
            <person name="Howell J.K."/>
            <person name="Pal S."/>
            <person name="Amin A."/>
            <person name="Vashisth P."/>
            <person name="McNeill T.Z."/>
            <person name="Xiang Q."/>
            <person name="Sodergren E."/>
            <person name="Baca E."/>
            <person name="Weinstock G.M."/>
            <person name="Norris S.J."/>
            <person name="Fraser C.M."/>
            <person name="Paulsen I.T."/>
        </authorList>
    </citation>
    <scope>NUCLEOTIDE SEQUENCE [LARGE SCALE GENOMIC DNA]</scope>
    <source>
        <strain evidence="2">ATCC 35405 / DSM 14222 / CIP 103919 / JCM 8153 / KCTC 15104</strain>
    </source>
</reference>